<dbReference type="Proteomes" id="UP000190626">
    <property type="component" value="Unassembled WGS sequence"/>
</dbReference>
<organism evidence="4 5">
    <name type="scientific">Paenibacillus ferrarius</name>
    <dbReference type="NCBI Taxonomy" id="1469647"/>
    <lineage>
        <taxon>Bacteria</taxon>
        <taxon>Bacillati</taxon>
        <taxon>Bacillota</taxon>
        <taxon>Bacilli</taxon>
        <taxon>Bacillales</taxon>
        <taxon>Paenibacillaceae</taxon>
        <taxon>Paenibacillus</taxon>
    </lineage>
</organism>
<feature type="chain" id="PRO_5013228900" description="Copper amine oxidase-like N-terminal domain-containing protein" evidence="2">
    <location>
        <begin position="23"/>
        <end position="166"/>
    </location>
</feature>
<feature type="signal peptide" evidence="2">
    <location>
        <begin position="1"/>
        <end position="22"/>
    </location>
</feature>
<dbReference type="RefSeq" id="WP_079408706.1">
    <property type="nucleotide sequence ID" value="NZ_MBTG01000001.1"/>
</dbReference>
<accession>A0A1V4HS14</accession>
<keyword evidence="1" id="KW-0175">Coiled coil</keyword>
<dbReference type="AlphaFoldDB" id="A0A1V4HS14"/>
<dbReference type="EMBL" id="MBTG01000001">
    <property type="protein sequence ID" value="OPH61710.1"/>
    <property type="molecule type" value="Genomic_DNA"/>
</dbReference>
<feature type="domain" description="Copper amine oxidase-like N-terminal" evidence="3">
    <location>
        <begin position="42"/>
        <end position="95"/>
    </location>
</feature>
<keyword evidence="5" id="KW-1185">Reference proteome</keyword>
<dbReference type="STRING" id="1469647.BC351_00260"/>
<keyword evidence="2" id="KW-0732">Signal</keyword>
<name>A0A1V4HS14_9BACL</name>
<evidence type="ECO:0000256" key="2">
    <source>
        <dbReference type="SAM" id="SignalP"/>
    </source>
</evidence>
<sequence>MRKYIIGAFFGIALTLSASAFADEFKSLIGLEVKGEMQVYVDKKPLENSAIIVNDVSYLPVRNYADSTGYKVTFNGNERKIMLDKEAVVKTPITKEEQAVIDYQNGLEYTNSQISFLKGSIAFQEAIVDPRSFKSDSEVTAAKAELERLNAELTKFEAKKAELEKK</sequence>
<feature type="coiled-coil region" evidence="1">
    <location>
        <begin position="139"/>
        <end position="166"/>
    </location>
</feature>
<protein>
    <recommendedName>
        <fullName evidence="3">Copper amine oxidase-like N-terminal domain-containing protein</fullName>
    </recommendedName>
</protein>
<comment type="caution">
    <text evidence="4">The sequence shown here is derived from an EMBL/GenBank/DDBJ whole genome shotgun (WGS) entry which is preliminary data.</text>
</comment>
<dbReference type="InterPro" id="IPR012854">
    <property type="entry name" value="Cu_amine_oxidase-like_N"/>
</dbReference>
<dbReference type="OrthoDB" id="2625533at2"/>
<proteinExistence type="predicted"/>
<evidence type="ECO:0000313" key="5">
    <source>
        <dbReference type="Proteomes" id="UP000190626"/>
    </source>
</evidence>
<evidence type="ECO:0000313" key="4">
    <source>
        <dbReference type="EMBL" id="OPH61710.1"/>
    </source>
</evidence>
<evidence type="ECO:0000256" key="1">
    <source>
        <dbReference type="SAM" id="Coils"/>
    </source>
</evidence>
<reference evidence="5" key="1">
    <citation type="submission" date="2016-07" db="EMBL/GenBank/DDBJ databases">
        <authorList>
            <person name="Florea S."/>
            <person name="Webb J.S."/>
            <person name="Jaromczyk J."/>
            <person name="Schardl C.L."/>
        </authorList>
    </citation>
    <scope>NUCLEOTIDE SEQUENCE [LARGE SCALE GENOMIC DNA]</scope>
    <source>
        <strain evidence="5">CY1</strain>
    </source>
</reference>
<gene>
    <name evidence="4" type="ORF">BC351_00260</name>
</gene>
<evidence type="ECO:0000259" key="3">
    <source>
        <dbReference type="Pfam" id="PF07833"/>
    </source>
</evidence>
<dbReference type="Pfam" id="PF07833">
    <property type="entry name" value="Cu_amine_oxidN1"/>
    <property type="match status" value="1"/>
</dbReference>